<gene>
    <name evidence="1" type="ORF">PGLA_07340</name>
</gene>
<evidence type="ECO:0000313" key="1">
    <source>
        <dbReference type="EMBL" id="OAB44461.1"/>
    </source>
</evidence>
<comment type="caution">
    <text evidence="1">The sequence shown here is derived from an EMBL/GenBank/DDBJ whole genome shotgun (WGS) entry which is preliminary data.</text>
</comment>
<reference evidence="1 2" key="1">
    <citation type="submission" date="2016-03" db="EMBL/GenBank/DDBJ databases">
        <title>Draft genome sequence of Paenibacillus glacialis DSM 22343.</title>
        <authorList>
            <person name="Shin S.-K."/>
            <person name="Yi H."/>
        </authorList>
    </citation>
    <scope>NUCLEOTIDE SEQUENCE [LARGE SCALE GENOMIC DNA]</scope>
    <source>
        <strain evidence="1 2">DSM 22343</strain>
    </source>
</reference>
<organism evidence="1 2">
    <name type="scientific">Paenibacillus glacialis</name>
    <dbReference type="NCBI Taxonomy" id="494026"/>
    <lineage>
        <taxon>Bacteria</taxon>
        <taxon>Bacillati</taxon>
        <taxon>Bacillota</taxon>
        <taxon>Bacilli</taxon>
        <taxon>Bacillales</taxon>
        <taxon>Paenibacillaceae</taxon>
        <taxon>Paenibacillus</taxon>
    </lineage>
</organism>
<protein>
    <submittedName>
        <fullName evidence="1">Uncharacterized protein</fullName>
    </submittedName>
</protein>
<dbReference type="RefSeq" id="WP_211269508.1">
    <property type="nucleotide sequence ID" value="NZ_LVJH01000007.1"/>
</dbReference>
<name>A0A168MB72_9BACL</name>
<accession>A0A168MB72</accession>
<proteinExistence type="predicted"/>
<sequence>MTIVKFWLIAPMKKCAYIIKEVNQPSGKALRQFHEHVVEMLRQTVQAKAEIDIPLPKVHHSTQDRHET</sequence>
<evidence type="ECO:0000313" key="2">
    <source>
        <dbReference type="Proteomes" id="UP000076967"/>
    </source>
</evidence>
<keyword evidence="2" id="KW-1185">Reference proteome</keyword>
<dbReference type="EMBL" id="LVJH01000007">
    <property type="protein sequence ID" value="OAB44461.1"/>
    <property type="molecule type" value="Genomic_DNA"/>
</dbReference>
<dbReference type="AlphaFoldDB" id="A0A168MB72"/>
<dbReference type="Proteomes" id="UP000076967">
    <property type="component" value="Unassembled WGS sequence"/>
</dbReference>